<sequence length="125" mass="14902">MKKLLLGIVSLFITNQVFAEESCEKFTTSYDRTYCVAKLFVESDNELNQVYKELKTYLKSEISKSLTTTQRNWIKYRDNRCETNGNIEVDCNYQVNKLRTEYLRDRLRECKTGNCQIDAIRRESW</sequence>
<name>A0A7H8UL80_9PAST</name>
<evidence type="ECO:0000256" key="1">
    <source>
        <dbReference type="SAM" id="SignalP"/>
    </source>
</evidence>
<dbReference type="Proteomes" id="UP000509660">
    <property type="component" value="Chromosome"/>
</dbReference>
<evidence type="ECO:0000313" key="3">
    <source>
        <dbReference type="EMBL" id="QLB39461.1"/>
    </source>
</evidence>
<dbReference type="PANTHER" id="PTHR39176">
    <property type="entry name" value="PERIPLASMIC PROTEIN-RELATED"/>
    <property type="match status" value="1"/>
</dbReference>
<accession>A0A7H8URP9</accession>
<gene>
    <name evidence="3" type="ORF">HV559_00400</name>
    <name evidence="4" type="ORF">HV560_00400</name>
</gene>
<keyword evidence="5" id="KW-1185">Reference proteome</keyword>
<keyword evidence="1" id="KW-0732">Signal</keyword>
<organism evidence="3 5">
    <name type="scientific">Mannheimia pernigra</name>
    <dbReference type="NCBI Taxonomy" id="111844"/>
    <lineage>
        <taxon>Bacteria</taxon>
        <taxon>Pseudomonadati</taxon>
        <taxon>Pseudomonadota</taxon>
        <taxon>Gammaproteobacteria</taxon>
        <taxon>Pasteurellales</taxon>
        <taxon>Pasteurellaceae</taxon>
        <taxon>Mannheimia</taxon>
    </lineage>
</organism>
<feature type="domain" description="Lysozyme inhibitor LprI-like N-terminal" evidence="2">
    <location>
        <begin position="28"/>
        <end position="103"/>
    </location>
</feature>
<evidence type="ECO:0000259" key="2">
    <source>
        <dbReference type="Pfam" id="PF07007"/>
    </source>
</evidence>
<feature type="chain" id="PRO_5044657635" evidence="1">
    <location>
        <begin position="20"/>
        <end position="125"/>
    </location>
</feature>
<reference evidence="5 6" key="1">
    <citation type="submission" date="2020-06" db="EMBL/GenBank/DDBJ databases">
        <title>Mannheimia pernigra sp. nov. isolated from bovine respiratory tract.</title>
        <authorList>
            <person name="Kuhnert P."/>
            <person name="Akarsu-Egger H."/>
        </authorList>
    </citation>
    <scope>NUCLEOTIDE SEQUENCE [LARGE SCALE GENOMIC DNA]</scope>
    <source>
        <strain evidence="4 6">17CN0883</strain>
        <strain evidence="3 5">BNO311</strain>
    </source>
</reference>
<dbReference type="Pfam" id="PF07007">
    <property type="entry name" value="LprI"/>
    <property type="match status" value="1"/>
</dbReference>
<accession>A0A7H8UL80</accession>
<evidence type="ECO:0000313" key="4">
    <source>
        <dbReference type="EMBL" id="QLB41414.1"/>
    </source>
</evidence>
<dbReference type="AlphaFoldDB" id="A0A7H8UL80"/>
<proteinExistence type="predicted"/>
<dbReference type="PANTHER" id="PTHR39176:SF1">
    <property type="entry name" value="PERIPLASMIC PROTEIN"/>
    <property type="match status" value="1"/>
</dbReference>
<dbReference type="InterPro" id="IPR009739">
    <property type="entry name" value="LprI-like_N"/>
</dbReference>
<dbReference type="RefSeq" id="WP_176807373.1">
    <property type="nucleotide sequence ID" value="NZ_CP055302.1"/>
</dbReference>
<feature type="signal peptide" evidence="1">
    <location>
        <begin position="1"/>
        <end position="19"/>
    </location>
</feature>
<evidence type="ECO:0000313" key="5">
    <source>
        <dbReference type="Proteomes" id="UP000509660"/>
    </source>
</evidence>
<dbReference type="Proteomes" id="UP000509784">
    <property type="component" value="Chromosome"/>
</dbReference>
<dbReference type="EMBL" id="CP055306">
    <property type="protein sequence ID" value="QLB39461.1"/>
    <property type="molecule type" value="Genomic_DNA"/>
</dbReference>
<dbReference type="KEGG" id="mpeg:HV560_00400"/>
<dbReference type="EMBL" id="CP055305">
    <property type="protein sequence ID" value="QLB41414.1"/>
    <property type="molecule type" value="Genomic_DNA"/>
</dbReference>
<protein>
    <submittedName>
        <fullName evidence="3">DUF1311 domain-containing protein</fullName>
    </submittedName>
</protein>
<evidence type="ECO:0000313" key="6">
    <source>
        <dbReference type="Proteomes" id="UP000509784"/>
    </source>
</evidence>
<dbReference type="Gene3D" id="1.20.1270.180">
    <property type="match status" value="1"/>
</dbReference>